<keyword evidence="6 10" id="KW-0812">Transmembrane</keyword>
<comment type="caution">
    <text evidence="14">The sequence shown here is derived from an EMBL/GenBank/DDBJ whole genome shotgun (WGS) entry which is preliminary data.</text>
</comment>
<accession>A0AAV6Y4B9</accession>
<keyword evidence="9 10" id="KW-0472">Membrane</keyword>
<dbReference type="InterPro" id="IPR021319">
    <property type="entry name" value="DUF2921"/>
</dbReference>
<dbReference type="PANTHER" id="PTHR33389:SF22">
    <property type="entry name" value="FAMILY PROTEIN, PUTATIVE (DUF2921)-RELATED"/>
    <property type="match status" value="1"/>
</dbReference>
<evidence type="ECO:0000256" key="2">
    <source>
        <dbReference type="ARBA" id="ARBA00004127"/>
    </source>
</evidence>
<dbReference type="EMBL" id="WHWC01000003">
    <property type="protein sequence ID" value="KAG8386318.1"/>
    <property type="molecule type" value="Genomic_DNA"/>
</dbReference>
<evidence type="ECO:0000256" key="4">
    <source>
        <dbReference type="ARBA" id="ARBA00012483"/>
    </source>
</evidence>
<feature type="transmembrane region" description="Helical" evidence="10">
    <location>
        <begin position="651"/>
        <end position="673"/>
    </location>
</feature>
<feature type="domain" description="DUF2921" evidence="13">
    <location>
        <begin position="416"/>
        <end position="602"/>
    </location>
</feature>
<keyword evidence="8 10" id="KW-1133">Transmembrane helix</keyword>
<name>A0AAV6Y4B9_9LAMI</name>
<feature type="chain" id="PRO_5043574490" description="RING-type E3 ubiquitin transferase" evidence="11">
    <location>
        <begin position="27"/>
        <end position="886"/>
    </location>
</feature>
<evidence type="ECO:0000259" key="13">
    <source>
        <dbReference type="Pfam" id="PF25333"/>
    </source>
</evidence>
<dbReference type="Pfam" id="PF11145">
    <property type="entry name" value="DUF2921"/>
    <property type="match status" value="1"/>
</dbReference>
<dbReference type="PANTHER" id="PTHR33389">
    <property type="entry name" value="FAMILY PROTEIN, PUTATIVE (DUF2921)-RELATED"/>
    <property type="match status" value="1"/>
</dbReference>
<evidence type="ECO:0000313" key="14">
    <source>
        <dbReference type="EMBL" id="KAG8386318.1"/>
    </source>
</evidence>
<proteinExistence type="predicted"/>
<comment type="catalytic activity">
    <reaction evidence="1">
        <text>S-ubiquitinyl-[E2 ubiquitin-conjugating enzyme]-L-cysteine + [acceptor protein]-L-lysine = [E2 ubiquitin-conjugating enzyme]-L-cysteine + N(6)-ubiquitinyl-[acceptor protein]-L-lysine.</text>
        <dbReference type="EC" id="2.3.2.27"/>
    </reaction>
</comment>
<dbReference type="GO" id="GO:0012505">
    <property type="term" value="C:endomembrane system"/>
    <property type="evidence" value="ECO:0007669"/>
    <property type="project" value="UniProtKB-SubCell"/>
</dbReference>
<feature type="domain" description="DUF2921" evidence="13">
    <location>
        <begin position="38"/>
        <end position="203"/>
    </location>
</feature>
<evidence type="ECO:0000256" key="7">
    <source>
        <dbReference type="ARBA" id="ARBA00022786"/>
    </source>
</evidence>
<reference evidence="14" key="1">
    <citation type="submission" date="2019-10" db="EMBL/GenBank/DDBJ databases">
        <authorList>
            <person name="Zhang R."/>
            <person name="Pan Y."/>
            <person name="Wang J."/>
            <person name="Ma R."/>
            <person name="Yu S."/>
        </authorList>
    </citation>
    <scope>NUCLEOTIDE SEQUENCE</scope>
    <source>
        <strain evidence="14">LA-IB0</strain>
        <tissue evidence="14">Leaf</tissue>
    </source>
</reference>
<evidence type="ECO:0000259" key="12">
    <source>
        <dbReference type="Pfam" id="PF11145"/>
    </source>
</evidence>
<evidence type="ECO:0000256" key="6">
    <source>
        <dbReference type="ARBA" id="ARBA00022692"/>
    </source>
</evidence>
<dbReference type="Proteomes" id="UP000826271">
    <property type="component" value="Unassembled WGS sequence"/>
</dbReference>
<dbReference type="GO" id="GO:0061630">
    <property type="term" value="F:ubiquitin protein ligase activity"/>
    <property type="evidence" value="ECO:0007669"/>
    <property type="project" value="UniProtKB-EC"/>
</dbReference>
<evidence type="ECO:0000256" key="1">
    <source>
        <dbReference type="ARBA" id="ARBA00000900"/>
    </source>
</evidence>
<keyword evidence="11" id="KW-0732">Signal</keyword>
<comment type="pathway">
    <text evidence="3">Protein modification; protein ubiquitination.</text>
</comment>
<evidence type="ECO:0000256" key="11">
    <source>
        <dbReference type="SAM" id="SignalP"/>
    </source>
</evidence>
<gene>
    <name evidence="14" type="ORF">BUALT_Bualt03G0136500</name>
</gene>
<feature type="transmembrane region" description="Helical" evidence="10">
    <location>
        <begin position="845"/>
        <end position="863"/>
    </location>
</feature>
<feature type="domain" description="DUF2921" evidence="13">
    <location>
        <begin position="236"/>
        <end position="389"/>
    </location>
</feature>
<evidence type="ECO:0000256" key="5">
    <source>
        <dbReference type="ARBA" id="ARBA00022679"/>
    </source>
</evidence>
<dbReference type="AlphaFoldDB" id="A0AAV6Y4B9"/>
<sequence>MISSSCYHNFLCLFLFTNICTSYVSSSPPLASTTAASYSDHCASVVPESIPTVRAYKNAIPLLVTNHYTGGDRILGRIPSQRPSAYVTKSLKLKTIQNYYTTNSKDIFKVEAYLYIRSPYRYPSSGPSSITFLLNGFWSDFSRKLCMVGSAPWPSDENKTLNLDVVLKLKFPNKNPTIFTSFISGVLESTSSANDSGYFDPLSIFGFPVLSDYSYSLALKDLHGGFFGENDVPKNNSLDLQPSKFCSMLTGRYLVFELEYATECKSLENCNPLGKSYGYLPQFMSLDLIQCLEDEQKVRYIVKFQNITRGVFYEEFDVDWTMIGEGSWYEKKNQLHMVACRIGKNAVEDCTIRLSLRYPSIWTIRNDAKIVGQIWTNKTVNDSGYFRRINLSSSDENDMVVFPGLRYEYTELNRVKKLCPVKTLVKKERNIYPDGHSLDMKYDISVRNYKGKVFAWGDVMPLSVGKDFYQKQPVIDMGSISKPEKKKVALLNMNYKIGIRPFRRVKYGDWFPTLDWSINLRSRVEITAEGVYDVETGHLCMLGCRKLLSYNLKSTNHSTTDCEILVKFEFAPLNERRGSGLIKGSIKSMREKVDPLYFEDLSLLSAAFYRSGAKKSISRMDLEIILVLISSTFVCIFVGLQLIHVKRNPEVLPCISLVMLVILCLGHMIPLVLNYEALFSRTRKTPTVDSGGRIELGTIEVIVRVVTMVALLLIMRLLQLVWTARSSDRNEKGSSCGEKKAGLISLLMYMVTTLTIVRIGKYSLMSCFGLVLDGFLLPQMLLNIFRNSEEKALTAPFYIGISVVRLVPHGYDTYRARNYPSSYVKGTHYYANPAGDVYSPAWDVVIPWGVVMLVVVITLQQWFGGRCIVPGRFEVYEKVPEVNNEG</sequence>
<feature type="transmembrane region" description="Helical" evidence="10">
    <location>
        <begin position="701"/>
        <end position="721"/>
    </location>
</feature>
<evidence type="ECO:0000313" key="15">
    <source>
        <dbReference type="Proteomes" id="UP000826271"/>
    </source>
</evidence>
<evidence type="ECO:0000256" key="3">
    <source>
        <dbReference type="ARBA" id="ARBA00004906"/>
    </source>
</evidence>
<dbReference type="EC" id="2.3.2.27" evidence="4"/>
<evidence type="ECO:0000256" key="10">
    <source>
        <dbReference type="SAM" id="Phobius"/>
    </source>
</evidence>
<organism evidence="14 15">
    <name type="scientific">Buddleja alternifolia</name>
    <dbReference type="NCBI Taxonomy" id="168488"/>
    <lineage>
        <taxon>Eukaryota</taxon>
        <taxon>Viridiplantae</taxon>
        <taxon>Streptophyta</taxon>
        <taxon>Embryophyta</taxon>
        <taxon>Tracheophyta</taxon>
        <taxon>Spermatophyta</taxon>
        <taxon>Magnoliopsida</taxon>
        <taxon>eudicotyledons</taxon>
        <taxon>Gunneridae</taxon>
        <taxon>Pentapetalae</taxon>
        <taxon>asterids</taxon>
        <taxon>lamiids</taxon>
        <taxon>Lamiales</taxon>
        <taxon>Scrophulariaceae</taxon>
        <taxon>Buddlejeae</taxon>
        <taxon>Buddleja</taxon>
    </lineage>
</organism>
<feature type="domain" description="SWEET-like" evidence="12">
    <location>
        <begin position="614"/>
        <end position="873"/>
    </location>
</feature>
<protein>
    <recommendedName>
        <fullName evidence="4">RING-type E3 ubiquitin transferase</fullName>
        <ecNumber evidence="4">2.3.2.27</ecNumber>
    </recommendedName>
</protein>
<evidence type="ECO:0000256" key="8">
    <source>
        <dbReference type="ARBA" id="ARBA00022989"/>
    </source>
</evidence>
<dbReference type="Pfam" id="PF25333">
    <property type="entry name" value="DUF2921_N"/>
    <property type="match status" value="3"/>
</dbReference>
<feature type="signal peptide" evidence="11">
    <location>
        <begin position="1"/>
        <end position="26"/>
    </location>
</feature>
<keyword evidence="5" id="KW-0808">Transferase</keyword>
<dbReference type="InterPro" id="IPR057425">
    <property type="entry name" value="DUF2921_N"/>
</dbReference>
<feature type="transmembrane region" description="Helical" evidence="10">
    <location>
        <begin position="741"/>
        <end position="757"/>
    </location>
</feature>
<evidence type="ECO:0000256" key="9">
    <source>
        <dbReference type="ARBA" id="ARBA00023136"/>
    </source>
</evidence>
<comment type="subcellular location">
    <subcellularLocation>
        <location evidence="2">Endomembrane system</location>
        <topology evidence="2">Multi-pass membrane protein</topology>
    </subcellularLocation>
</comment>
<keyword evidence="15" id="KW-1185">Reference proteome</keyword>
<keyword evidence="7" id="KW-0833">Ubl conjugation pathway</keyword>
<feature type="transmembrane region" description="Helical" evidence="10">
    <location>
        <begin position="624"/>
        <end position="644"/>
    </location>
</feature>